<keyword evidence="5" id="KW-1185">Reference proteome</keyword>
<feature type="repeat" description="PPR" evidence="2">
    <location>
        <begin position="194"/>
        <end position="228"/>
    </location>
</feature>
<accession>A0A8X8WKG0</accession>
<dbReference type="PANTHER" id="PTHR46862">
    <property type="entry name" value="OS07G0661900 PROTEIN"/>
    <property type="match status" value="1"/>
</dbReference>
<organism evidence="4">
    <name type="scientific">Salvia splendens</name>
    <name type="common">Scarlet sage</name>
    <dbReference type="NCBI Taxonomy" id="180675"/>
    <lineage>
        <taxon>Eukaryota</taxon>
        <taxon>Viridiplantae</taxon>
        <taxon>Streptophyta</taxon>
        <taxon>Embryophyta</taxon>
        <taxon>Tracheophyta</taxon>
        <taxon>Spermatophyta</taxon>
        <taxon>Magnoliopsida</taxon>
        <taxon>eudicotyledons</taxon>
        <taxon>Gunneridae</taxon>
        <taxon>Pentapetalae</taxon>
        <taxon>asterids</taxon>
        <taxon>lamiids</taxon>
        <taxon>Lamiales</taxon>
        <taxon>Lamiaceae</taxon>
        <taxon>Nepetoideae</taxon>
        <taxon>Mentheae</taxon>
        <taxon>Salviinae</taxon>
        <taxon>Salvia</taxon>
        <taxon>Salvia subgen. Calosphace</taxon>
        <taxon>core Calosphace</taxon>
    </lineage>
</organism>
<dbReference type="EMBL" id="PNBA02000016">
    <property type="protein sequence ID" value="KAG6396577.1"/>
    <property type="molecule type" value="Genomic_DNA"/>
</dbReference>
<feature type="domain" description="PROP1-like PPR" evidence="3">
    <location>
        <begin position="174"/>
        <end position="282"/>
    </location>
</feature>
<feature type="repeat" description="PPR" evidence="2">
    <location>
        <begin position="159"/>
        <end position="193"/>
    </location>
</feature>
<feature type="repeat" description="PPR" evidence="2">
    <location>
        <begin position="299"/>
        <end position="333"/>
    </location>
</feature>
<keyword evidence="1" id="KW-0677">Repeat</keyword>
<evidence type="ECO:0000313" key="5">
    <source>
        <dbReference type="Proteomes" id="UP000298416"/>
    </source>
</evidence>
<evidence type="ECO:0000259" key="3">
    <source>
        <dbReference type="Pfam" id="PF17177"/>
    </source>
</evidence>
<dbReference type="PANTHER" id="PTHR46862:SF3">
    <property type="entry name" value="OS07G0661900 PROTEIN"/>
    <property type="match status" value="1"/>
</dbReference>
<dbReference type="Pfam" id="PF01535">
    <property type="entry name" value="PPR"/>
    <property type="match status" value="1"/>
</dbReference>
<reference evidence="4" key="2">
    <citation type="submission" date="2020-08" db="EMBL/GenBank/DDBJ databases">
        <title>Plant Genome Project.</title>
        <authorList>
            <person name="Zhang R.-G."/>
        </authorList>
    </citation>
    <scope>NUCLEOTIDE SEQUENCE</scope>
    <source>
        <strain evidence="4">Huo1</strain>
        <tissue evidence="4">Leaf</tissue>
    </source>
</reference>
<gene>
    <name evidence="4" type="ORF">SASPL_142729</name>
</gene>
<comment type="caution">
    <text evidence="4">The sequence shown here is derived from an EMBL/GenBank/DDBJ whole genome shotgun (WGS) entry which is preliminary data.</text>
</comment>
<dbReference type="Proteomes" id="UP000298416">
    <property type="component" value="Unassembled WGS sequence"/>
</dbReference>
<sequence>MASLAPKFSFTPSPICTLSYKTSDLLHNSAFGIRKPHSHKFLVFNRINVGGDSGNGVREMERRALKRVRAGPNLSDAQKLAISQLPPKMTNRCKALMKEIICFSTENGSVPRMLAAWVRSTKPQRADWLAVLKELERLNHYLYFEIVEYALTEESFEANIRDYTKIIHGYAKQDRLGEAERALEAMKSRGLMCDQVTLTALVHMYSKAGNLKMAEDTFEEMKLLGVLLDKRSYGSIVMAYIRAGKLTSAESSLREMEARQIYAPREVYKALLRAYSMLGDSQGSQRVFDAIQIAGIIPDAKVCGLLINAYVASGKTREARIAFENMRKSDLEPNDKCTALVLAAYEKENRLKEALDLLIELERDNVMLGKESSSLLVQWFRRLGVVEEVEHELRSAGVDRSSFQPDPYSFESGCIE</sequence>
<dbReference type="NCBIfam" id="TIGR00756">
    <property type="entry name" value="PPR"/>
    <property type="match status" value="3"/>
</dbReference>
<dbReference type="Pfam" id="PF17177">
    <property type="entry name" value="PPR_long"/>
    <property type="match status" value="1"/>
</dbReference>
<feature type="repeat" description="PPR" evidence="2">
    <location>
        <begin position="229"/>
        <end position="263"/>
    </location>
</feature>
<evidence type="ECO:0000256" key="2">
    <source>
        <dbReference type="PROSITE-ProRule" id="PRU00708"/>
    </source>
</evidence>
<name>A0A8X8WKG0_SALSN</name>
<dbReference type="Gene3D" id="1.25.40.10">
    <property type="entry name" value="Tetratricopeptide repeat domain"/>
    <property type="match status" value="2"/>
</dbReference>
<dbReference type="PROSITE" id="PS51375">
    <property type="entry name" value="PPR"/>
    <property type="match status" value="4"/>
</dbReference>
<dbReference type="AlphaFoldDB" id="A0A8X8WKG0"/>
<proteinExistence type="predicted"/>
<dbReference type="InterPro" id="IPR033443">
    <property type="entry name" value="PROP1-like_PPR_dom"/>
</dbReference>
<reference evidence="4" key="1">
    <citation type="submission" date="2018-01" db="EMBL/GenBank/DDBJ databases">
        <authorList>
            <person name="Mao J.F."/>
        </authorList>
    </citation>
    <scope>NUCLEOTIDE SEQUENCE</scope>
    <source>
        <strain evidence="4">Huo1</strain>
        <tissue evidence="4">Leaf</tissue>
    </source>
</reference>
<dbReference type="InterPro" id="IPR011990">
    <property type="entry name" value="TPR-like_helical_dom_sf"/>
</dbReference>
<dbReference type="InterPro" id="IPR002885">
    <property type="entry name" value="PPR_rpt"/>
</dbReference>
<protein>
    <recommendedName>
        <fullName evidence="3">PROP1-like PPR domain-containing protein</fullName>
    </recommendedName>
</protein>
<dbReference type="Pfam" id="PF13812">
    <property type="entry name" value="PPR_3"/>
    <property type="match status" value="1"/>
</dbReference>
<evidence type="ECO:0000313" key="4">
    <source>
        <dbReference type="EMBL" id="KAG6396577.1"/>
    </source>
</evidence>
<evidence type="ECO:0000256" key="1">
    <source>
        <dbReference type="ARBA" id="ARBA00022737"/>
    </source>
</evidence>